<name>A0A2S8R9Y3_9FIRM</name>
<proteinExistence type="predicted"/>
<evidence type="ECO:0000256" key="3">
    <source>
        <dbReference type="ARBA" id="ARBA00023125"/>
    </source>
</evidence>
<keyword evidence="3" id="KW-0238">DNA-binding</keyword>
<dbReference type="PANTHER" id="PTHR48111">
    <property type="entry name" value="REGULATOR OF RPOS"/>
    <property type="match status" value="1"/>
</dbReference>
<evidence type="ECO:0000313" key="9">
    <source>
        <dbReference type="Proteomes" id="UP000239720"/>
    </source>
</evidence>
<dbReference type="GO" id="GO:0005829">
    <property type="term" value="C:cytosol"/>
    <property type="evidence" value="ECO:0007669"/>
    <property type="project" value="TreeGrafter"/>
</dbReference>
<dbReference type="InterPro" id="IPR011006">
    <property type="entry name" value="CheY-like_superfamily"/>
</dbReference>
<evidence type="ECO:0000256" key="6">
    <source>
        <dbReference type="PROSITE-ProRule" id="PRU00169"/>
    </source>
</evidence>
<sequence length="84" mass="9904">MLFLTARGSETDRVKELMIGGDDYIVKPFSLNELYARVYSHLQRDERKEIAANNKLSQLIIDYSSRTVHYKGKEIIYNNRVYNM</sequence>
<dbReference type="PROSITE" id="PS50110">
    <property type="entry name" value="RESPONSE_REGULATORY"/>
    <property type="match status" value="1"/>
</dbReference>
<dbReference type="GO" id="GO:0000156">
    <property type="term" value="F:phosphorelay response regulator activity"/>
    <property type="evidence" value="ECO:0007669"/>
    <property type="project" value="TreeGrafter"/>
</dbReference>
<feature type="domain" description="Response regulatory" evidence="7">
    <location>
        <begin position="1"/>
        <end position="42"/>
    </location>
</feature>
<organism evidence="8 9">
    <name type="scientific">Acetivibrio saccincola</name>
    <dbReference type="NCBI Taxonomy" id="1677857"/>
    <lineage>
        <taxon>Bacteria</taxon>
        <taxon>Bacillati</taxon>
        <taxon>Bacillota</taxon>
        <taxon>Clostridia</taxon>
        <taxon>Eubacteriales</taxon>
        <taxon>Oscillospiraceae</taxon>
        <taxon>Acetivibrio</taxon>
    </lineage>
</organism>
<dbReference type="PANTHER" id="PTHR48111:SF2">
    <property type="entry name" value="RESPONSE REGULATOR SAER"/>
    <property type="match status" value="1"/>
</dbReference>
<gene>
    <name evidence="8" type="ORF">B9R14_07540</name>
</gene>
<dbReference type="GO" id="GO:0032993">
    <property type="term" value="C:protein-DNA complex"/>
    <property type="evidence" value="ECO:0007669"/>
    <property type="project" value="TreeGrafter"/>
</dbReference>
<dbReference type="GO" id="GO:0000976">
    <property type="term" value="F:transcription cis-regulatory region binding"/>
    <property type="evidence" value="ECO:0007669"/>
    <property type="project" value="TreeGrafter"/>
</dbReference>
<evidence type="ECO:0000256" key="1">
    <source>
        <dbReference type="ARBA" id="ARBA00018672"/>
    </source>
</evidence>
<reference evidence="8 9" key="1">
    <citation type="journal article" date="2018" name="Syst. Appl. Microbiol.">
        <title>Characterization and high-quality draft genome sequence of Herbivorax saccincola A7, an anaerobic, alkaliphilic, thermophilic, cellulolytic, and xylanolytic bacterium.</title>
        <authorList>
            <person name="Aikawa S."/>
            <person name="Baramee S."/>
            <person name="Sermsathanaswadi J."/>
            <person name="Thianheng P."/>
            <person name="Tachaapaikoon C."/>
            <person name="Shikata A."/>
            <person name="Waeonukul R."/>
            <person name="Pason P."/>
            <person name="Ratanakhanokchai K."/>
            <person name="Kosugi A."/>
        </authorList>
    </citation>
    <scope>NUCLEOTIDE SEQUENCE [LARGE SCALE GENOMIC DNA]</scope>
    <source>
        <strain evidence="8 9">A7</strain>
    </source>
</reference>
<dbReference type="SUPFAM" id="SSF52172">
    <property type="entry name" value="CheY-like"/>
    <property type="match status" value="1"/>
</dbReference>
<dbReference type="EMBL" id="NEMB01000003">
    <property type="protein sequence ID" value="PQQ66611.1"/>
    <property type="molecule type" value="Genomic_DNA"/>
</dbReference>
<comment type="caution">
    <text evidence="8">The sequence shown here is derived from an EMBL/GenBank/DDBJ whole genome shotgun (WGS) entry which is preliminary data.</text>
</comment>
<dbReference type="InterPro" id="IPR039420">
    <property type="entry name" value="WalR-like"/>
</dbReference>
<comment type="caution">
    <text evidence="6">Lacks conserved residue(s) required for the propagation of feature annotation.</text>
</comment>
<comment type="function">
    <text evidence="5">May play the central regulatory role in sporulation. It may be an element of the effector pathway responsible for the activation of sporulation genes in response to nutritional stress. Spo0A may act in concert with spo0H (a sigma factor) to control the expression of some genes that are critical to the sporulation process.</text>
</comment>
<evidence type="ECO:0000256" key="5">
    <source>
        <dbReference type="ARBA" id="ARBA00024867"/>
    </source>
</evidence>
<evidence type="ECO:0000259" key="7">
    <source>
        <dbReference type="PROSITE" id="PS50110"/>
    </source>
</evidence>
<keyword evidence="2" id="KW-0805">Transcription regulation</keyword>
<protein>
    <recommendedName>
        <fullName evidence="1">Stage 0 sporulation protein A homolog</fullName>
    </recommendedName>
</protein>
<evidence type="ECO:0000256" key="2">
    <source>
        <dbReference type="ARBA" id="ARBA00023015"/>
    </source>
</evidence>
<dbReference type="GO" id="GO:0006355">
    <property type="term" value="P:regulation of DNA-templated transcription"/>
    <property type="evidence" value="ECO:0007669"/>
    <property type="project" value="TreeGrafter"/>
</dbReference>
<dbReference type="AlphaFoldDB" id="A0A2S8R9Y3"/>
<accession>A0A2S8R9Y3</accession>
<evidence type="ECO:0000313" key="8">
    <source>
        <dbReference type="EMBL" id="PQQ66611.1"/>
    </source>
</evidence>
<dbReference type="Gene3D" id="6.10.250.690">
    <property type="match status" value="1"/>
</dbReference>
<evidence type="ECO:0000256" key="4">
    <source>
        <dbReference type="ARBA" id="ARBA00023163"/>
    </source>
</evidence>
<dbReference type="Proteomes" id="UP000239720">
    <property type="component" value="Unassembled WGS sequence"/>
</dbReference>
<dbReference type="InterPro" id="IPR001789">
    <property type="entry name" value="Sig_transdc_resp-reg_receiver"/>
</dbReference>
<keyword evidence="4" id="KW-0804">Transcription</keyword>